<dbReference type="GO" id="GO:0031179">
    <property type="term" value="P:peptide modification"/>
    <property type="evidence" value="ECO:0007669"/>
    <property type="project" value="InterPro"/>
</dbReference>
<dbReference type="SUPFAM" id="SSF158745">
    <property type="entry name" value="LanC-like"/>
    <property type="match status" value="1"/>
</dbReference>
<organism evidence="2 3">
    <name type="scientific">Ktedonosporobacter rubrisoli</name>
    <dbReference type="NCBI Taxonomy" id="2509675"/>
    <lineage>
        <taxon>Bacteria</taxon>
        <taxon>Bacillati</taxon>
        <taxon>Chloroflexota</taxon>
        <taxon>Ktedonobacteria</taxon>
        <taxon>Ktedonobacterales</taxon>
        <taxon>Ktedonosporobacteraceae</taxon>
        <taxon>Ktedonosporobacter</taxon>
    </lineage>
</organism>
<dbReference type="PRINTS" id="PR01955">
    <property type="entry name" value="LANCFRANKIA"/>
</dbReference>
<dbReference type="SMART" id="SM01260">
    <property type="entry name" value="LANC_like"/>
    <property type="match status" value="1"/>
</dbReference>
<evidence type="ECO:0000313" key="2">
    <source>
        <dbReference type="EMBL" id="QBD75435.1"/>
    </source>
</evidence>
<dbReference type="RefSeq" id="WP_129886033.1">
    <property type="nucleotide sequence ID" value="NZ_CP035758.1"/>
</dbReference>
<evidence type="ECO:0008006" key="4">
    <source>
        <dbReference type="Google" id="ProtNLM"/>
    </source>
</evidence>
<dbReference type="Gene3D" id="1.50.10.20">
    <property type="match status" value="1"/>
</dbReference>
<dbReference type="CDD" id="cd04793">
    <property type="entry name" value="LanC"/>
    <property type="match status" value="1"/>
</dbReference>
<sequence length="461" mass="50334">MSEDVKDAAQLLHYEPPVPGRSFSWQPLLAEPLRAEAQAAALCVAERMRNSSSVLAIAQKAQEQSTQQSGWSPLALCGIAMFYSHLARCFPQQGWDVVAQQHLRQAAAWTQQMPFETPGLFGGTCSLLLPLHWLSAGGTRYQKTLAHIRQQLCEQILQRRWRRADEEGGVADSDYDVISGAAGTLAGLLLLEHPGEQEKQAIEVLLAYLTWLAAPDQPLGKERWYAPPALLPTEQHRASYPEGCFNCGLAHGIAGPLAALSLAWRSGYRYPGLQEAISFLSNWLLRHQISDSWGCSWPPAIPYAAALAAEQWQAVPGTHAGWCYGAPGIAYSLWQAGEALPDEGLRQKAREAVEAALRRPPAERRLHSPTLCHGKAGLLLICLHFAHTGASALIREHIPLLTQQILASFNPDTPLGFQDMEGPVVAVDQPNWLTGAPGVALALLAASTDVFPVWDRMLLLS</sequence>
<dbReference type="GO" id="GO:0046872">
    <property type="term" value="F:metal ion binding"/>
    <property type="evidence" value="ECO:0007669"/>
    <property type="project" value="UniProtKB-KW"/>
</dbReference>
<accession>A0A4P6JJX0</accession>
<dbReference type="PRINTS" id="PR01950">
    <property type="entry name" value="LANCSUPER"/>
</dbReference>
<keyword evidence="1" id="KW-0479">Metal-binding</keyword>
<dbReference type="InterPro" id="IPR007822">
    <property type="entry name" value="LANC-like"/>
</dbReference>
<dbReference type="AlphaFoldDB" id="A0A4P6JJX0"/>
<reference evidence="2 3" key="1">
    <citation type="submission" date="2019-01" db="EMBL/GenBank/DDBJ databases">
        <title>Ktedonosporobacter rubrisoli SCAWS-G2.</title>
        <authorList>
            <person name="Huang Y."/>
            <person name="Yan B."/>
        </authorList>
    </citation>
    <scope>NUCLEOTIDE SEQUENCE [LARGE SCALE GENOMIC DNA]</scope>
    <source>
        <strain evidence="2 3">SCAWS-G2</strain>
    </source>
</reference>
<evidence type="ECO:0000313" key="3">
    <source>
        <dbReference type="Proteomes" id="UP000290365"/>
    </source>
</evidence>
<evidence type="ECO:0000256" key="1">
    <source>
        <dbReference type="PIRSR" id="PIRSR607822-1"/>
    </source>
</evidence>
<feature type="binding site" evidence="1">
    <location>
        <position position="323"/>
    </location>
    <ligand>
        <name>Zn(2+)</name>
        <dbReference type="ChEBI" id="CHEBI:29105"/>
    </ligand>
</feature>
<feature type="binding site" evidence="1">
    <location>
        <position position="372"/>
    </location>
    <ligand>
        <name>Zn(2+)</name>
        <dbReference type="ChEBI" id="CHEBI:29105"/>
    </ligand>
</feature>
<protein>
    <recommendedName>
        <fullName evidence="4">Lanthionine synthetase</fullName>
    </recommendedName>
</protein>
<proteinExistence type="predicted"/>
<dbReference type="InterPro" id="IPR033889">
    <property type="entry name" value="LanC"/>
</dbReference>
<dbReference type="OrthoDB" id="6313827at2"/>
<feature type="binding site" evidence="1">
    <location>
        <position position="373"/>
    </location>
    <ligand>
        <name>Zn(2+)</name>
        <dbReference type="ChEBI" id="CHEBI:29105"/>
    </ligand>
</feature>
<gene>
    <name evidence="2" type="ORF">EPA93_05225</name>
</gene>
<dbReference type="KEGG" id="kbs:EPA93_05225"/>
<keyword evidence="1" id="KW-0862">Zinc</keyword>
<dbReference type="Proteomes" id="UP000290365">
    <property type="component" value="Chromosome"/>
</dbReference>
<dbReference type="EMBL" id="CP035758">
    <property type="protein sequence ID" value="QBD75435.1"/>
    <property type="molecule type" value="Genomic_DNA"/>
</dbReference>
<name>A0A4P6JJX0_KTERU</name>
<dbReference type="Pfam" id="PF05147">
    <property type="entry name" value="LANC_like"/>
    <property type="match status" value="1"/>
</dbReference>
<keyword evidence="3" id="KW-1185">Reference proteome</keyword>